<dbReference type="Pfam" id="PF04542">
    <property type="entry name" value="Sigma70_r2"/>
    <property type="match status" value="1"/>
</dbReference>
<dbReference type="InterPro" id="IPR046531">
    <property type="entry name" value="DUF6596"/>
</dbReference>
<dbReference type="InterPro" id="IPR013324">
    <property type="entry name" value="RNA_pol_sigma_r3/r4-like"/>
</dbReference>
<protein>
    <submittedName>
        <fullName evidence="4">RNA polymerase sigma factor</fullName>
    </submittedName>
</protein>
<dbReference type="PANTHER" id="PTHR47756:SF2">
    <property type="entry name" value="BLL6612 PROTEIN"/>
    <property type="match status" value="1"/>
</dbReference>
<feature type="region of interest" description="Disordered" evidence="1">
    <location>
        <begin position="403"/>
        <end position="427"/>
    </location>
</feature>
<gene>
    <name evidence="4" type="ORF">Nocox_16435</name>
</gene>
<dbReference type="Gene3D" id="1.10.1740.10">
    <property type="match status" value="1"/>
</dbReference>
<dbReference type="EMBL" id="CP068985">
    <property type="protein sequence ID" value="QYC40900.1"/>
    <property type="molecule type" value="Genomic_DNA"/>
</dbReference>
<evidence type="ECO:0000256" key="1">
    <source>
        <dbReference type="SAM" id="MobiDB-lite"/>
    </source>
</evidence>
<name>A0ABX8TZH3_9ACTN</name>
<evidence type="ECO:0000259" key="2">
    <source>
        <dbReference type="Pfam" id="PF04542"/>
    </source>
</evidence>
<evidence type="ECO:0000259" key="3">
    <source>
        <dbReference type="Pfam" id="PF20239"/>
    </source>
</evidence>
<accession>A0ABX8TZH3</accession>
<reference evidence="4 5" key="1">
    <citation type="journal article" date="2021" name="ACS Chem. Biol.">
        <title>Genomic-Led Discovery of a Novel Glycopeptide Antibiotic by Nonomuraea coxensis DSM 45129.</title>
        <authorList>
            <person name="Yushchuk O."/>
            <person name="Vior N.M."/>
            <person name="Andreo-Vidal A."/>
            <person name="Berini F."/>
            <person name="Ruckert C."/>
            <person name="Busche T."/>
            <person name="Binda E."/>
            <person name="Kalinowski J."/>
            <person name="Truman A.W."/>
            <person name="Marinelli F."/>
        </authorList>
    </citation>
    <scope>NUCLEOTIDE SEQUENCE [LARGE SCALE GENOMIC DNA]</scope>
    <source>
        <strain evidence="4 5">DSM 45129</strain>
    </source>
</reference>
<dbReference type="InterPro" id="IPR013325">
    <property type="entry name" value="RNA_pol_sigma_r2"/>
</dbReference>
<dbReference type="Proteomes" id="UP000824681">
    <property type="component" value="Chromosome"/>
</dbReference>
<feature type="domain" description="RNA polymerase sigma-70 region 2" evidence="2">
    <location>
        <begin position="20"/>
        <end position="81"/>
    </location>
</feature>
<feature type="compositionally biased region" description="Basic and acidic residues" evidence="1">
    <location>
        <begin position="406"/>
        <end position="427"/>
    </location>
</feature>
<proteinExistence type="predicted"/>
<dbReference type="SUPFAM" id="SSF88659">
    <property type="entry name" value="Sigma3 and sigma4 domains of RNA polymerase sigma factors"/>
    <property type="match status" value="1"/>
</dbReference>
<evidence type="ECO:0000313" key="5">
    <source>
        <dbReference type="Proteomes" id="UP000824681"/>
    </source>
</evidence>
<dbReference type="Pfam" id="PF20239">
    <property type="entry name" value="DUF6596"/>
    <property type="match status" value="1"/>
</dbReference>
<dbReference type="InterPro" id="IPR007627">
    <property type="entry name" value="RNA_pol_sigma70_r2"/>
</dbReference>
<evidence type="ECO:0000313" key="4">
    <source>
        <dbReference type="EMBL" id="QYC40900.1"/>
    </source>
</evidence>
<organism evidence="4 5">
    <name type="scientific">Nonomuraea coxensis DSM 45129</name>
    <dbReference type="NCBI Taxonomy" id="1122611"/>
    <lineage>
        <taxon>Bacteria</taxon>
        <taxon>Bacillati</taxon>
        <taxon>Actinomycetota</taxon>
        <taxon>Actinomycetes</taxon>
        <taxon>Streptosporangiales</taxon>
        <taxon>Streptosporangiaceae</taxon>
        <taxon>Nonomuraea</taxon>
    </lineage>
</organism>
<dbReference type="PANTHER" id="PTHR47756">
    <property type="entry name" value="BLL6612 PROTEIN-RELATED"/>
    <property type="match status" value="1"/>
</dbReference>
<sequence>MSGAGERAARVAERAARESYGRLVALLAAPTGDLELAEDTLAQAFERALTTWPRDGVPDNPEGWLLTVARNRQRDLWKSAAHRRNRSLEEAVDAGLGAVELARALDELDQDRIPDRRLALLFVCAHPAIAADVRTPLMLQVVLGFDAAGIARAFAVPAGAMSQRLVRAKRRIRDARVPFVVPGRQAMPERLPWVLEAVYGCYALSFQERGEGASLAGEARHLAVTTARLLGDEPEAWALAALLTLTSARAAAPGGPYLPLQDQDPGTWDRGLIAEGEAYLRRAERPGRAPGRFQLEAAIQAVHCARARGGGTDWDALCTLYTALVAIAPSLGGRVAHAAVIGRARSPRAGLALLEDLPVERERFQPYHAARGDLLARLGRGEDAADAYSRAAALSPDPAVRTFLGRRAEEARGPRAGDPLPEPRPEG</sequence>
<keyword evidence="5" id="KW-1185">Reference proteome</keyword>
<feature type="domain" description="DUF6596" evidence="3">
    <location>
        <begin position="190"/>
        <end position="283"/>
    </location>
</feature>
<dbReference type="RefSeq" id="WP_051112808.1">
    <property type="nucleotide sequence ID" value="NZ_CP068985.1"/>
</dbReference>
<dbReference type="SUPFAM" id="SSF88946">
    <property type="entry name" value="Sigma2 domain of RNA polymerase sigma factors"/>
    <property type="match status" value="1"/>
</dbReference>